<dbReference type="PANTHER" id="PTHR35585">
    <property type="entry name" value="HHE DOMAIN PROTEIN (AFU_ORTHOLOGUE AFUA_4G00730)"/>
    <property type="match status" value="1"/>
</dbReference>
<dbReference type="SMR" id="A0A194W4Y1"/>
<accession>A0A194W4Y1</accession>
<evidence type="ECO:0000313" key="2">
    <source>
        <dbReference type="EMBL" id="KUI71524.1"/>
    </source>
</evidence>
<dbReference type="InterPro" id="IPR012312">
    <property type="entry name" value="Hemerythrin-like"/>
</dbReference>
<dbReference type="Pfam" id="PF01814">
    <property type="entry name" value="Hemerythrin"/>
    <property type="match status" value="1"/>
</dbReference>
<reference evidence="2" key="1">
    <citation type="submission" date="2014-12" db="EMBL/GenBank/DDBJ databases">
        <title>Genome Sequence of Valsa Canker Pathogens Uncovers a Specific Adaption of Colonization on Woody Bark.</title>
        <authorList>
            <person name="Yin Z."/>
            <person name="Liu H."/>
            <person name="Gao X."/>
            <person name="Li Z."/>
            <person name="Song N."/>
            <person name="Ke X."/>
            <person name="Dai Q."/>
            <person name="Wu Y."/>
            <person name="Sun Y."/>
            <person name="Xu J.-R."/>
            <person name="Kang Z.K."/>
            <person name="Wang L."/>
            <person name="Huang L."/>
        </authorList>
    </citation>
    <scope>NUCLEOTIDE SEQUENCE [LARGE SCALE GENOMIC DNA]</scope>
    <source>
        <strain evidence="2">03-8</strain>
    </source>
</reference>
<dbReference type="AlphaFoldDB" id="A0A194W4Y1"/>
<dbReference type="PANTHER" id="PTHR35585:SF1">
    <property type="entry name" value="HHE DOMAIN PROTEIN (AFU_ORTHOLOGUE AFUA_4G00730)"/>
    <property type="match status" value="1"/>
</dbReference>
<organism evidence="2 3">
    <name type="scientific">Cytospora mali</name>
    <name type="common">Apple Valsa canker fungus</name>
    <name type="synonym">Valsa mali</name>
    <dbReference type="NCBI Taxonomy" id="578113"/>
    <lineage>
        <taxon>Eukaryota</taxon>
        <taxon>Fungi</taxon>
        <taxon>Dikarya</taxon>
        <taxon>Ascomycota</taxon>
        <taxon>Pezizomycotina</taxon>
        <taxon>Sordariomycetes</taxon>
        <taxon>Sordariomycetidae</taxon>
        <taxon>Diaporthales</taxon>
        <taxon>Cytosporaceae</taxon>
        <taxon>Cytospora</taxon>
    </lineage>
</organism>
<evidence type="ECO:0000259" key="1">
    <source>
        <dbReference type="Pfam" id="PF01814"/>
    </source>
</evidence>
<name>A0A194W4Y1_CYTMA</name>
<sequence>MYSPTSSPDSNRVGVRYVSDAVKCDHRTLERLYTTLADEVSPNAAPRQHELQQRFCWELARHLVAMNLFIFPGTTRRASQGNQNAMGRQKDFALLRVKLLAFHAVRDPARPAFRAALVQLKEDLARHIKDVERTDMVAIEKVLSGEESERLASDFGATAFFVPPEVRVRPEGKGDIRGPFESIGGLLDASVSELMVALEGFPRD</sequence>
<dbReference type="Proteomes" id="UP000078559">
    <property type="component" value="Chromosome 7"/>
</dbReference>
<dbReference type="EMBL" id="CM003104">
    <property type="protein sequence ID" value="KUI71524.1"/>
    <property type="molecule type" value="Genomic_DNA"/>
</dbReference>
<feature type="domain" description="Hemerythrin-like" evidence="1">
    <location>
        <begin position="20"/>
        <end position="133"/>
    </location>
</feature>
<keyword evidence="3" id="KW-1185">Reference proteome</keyword>
<evidence type="ECO:0000313" key="3">
    <source>
        <dbReference type="Proteomes" id="UP000078559"/>
    </source>
</evidence>
<protein>
    <recommendedName>
        <fullName evidence="1">Hemerythrin-like domain-containing protein</fullName>
    </recommendedName>
</protein>
<gene>
    <name evidence="2" type="ORF">VM1G_06804</name>
</gene>
<proteinExistence type="predicted"/>
<dbReference type="OrthoDB" id="9983919at2759"/>